<dbReference type="PROSITE" id="PS51379">
    <property type="entry name" value="4FE4S_FER_2"/>
    <property type="match status" value="3"/>
</dbReference>
<proteinExistence type="predicted"/>
<feature type="domain" description="4Fe-4S ferredoxin-type" evidence="5">
    <location>
        <begin position="447"/>
        <end position="476"/>
    </location>
</feature>
<dbReference type="InterPro" id="IPR050572">
    <property type="entry name" value="Fe-S_Ferredoxin"/>
</dbReference>
<dbReference type="PROSITE" id="PS00198">
    <property type="entry name" value="4FE4S_FER_1"/>
    <property type="match status" value="2"/>
</dbReference>
<dbReference type="EMBL" id="FUXU01000010">
    <property type="protein sequence ID" value="SKA49817.1"/>
    <property type="molecule type" value="Genomic_DNA"/>
</dbReference>
<evidence type="ECO:0000313" key="6">
    <source>
        <dbReference type="EMBL" id="SKA49817.1"/>
    </source>
</evidence>
<evidence type="ECO:0000313" key="7">
    <source>
        <dbReference type="Proteomes" id="UP000190162"/>
    </source>
</evidence>
<dbReference type="SUPFAM" id="SSF54862">
    <property type="entry name" value="4Fe-4S ferredoxins"/>
    <property type="match status" value="1"/>
</dbReference>
<name>A0A1T4UAZ6_9GAMM</name>
<reference evidence="7" key="1">
    <citation type="submission" date="2017-02" db="EMBL/GenBank/DDBJ databases">
        <authorList>
            <person name="Varghese N."/>
            <person name="Submissions S."/>
        </authorList>
    </citation>
    <scope>NUCLEOTIDE SEQUENCE [LARGE SCALE GENOMIC DNA]</scope>
    <source>
        <strain evidence="7">DSM 22720</strain>
    </source>
</reference>
<dbReference type="InterPro" id="IPR017896">
    <property type="entry name" value="4Fe4S_Fe-S-bd"/>
</dbReference>
<organism evidence="6 7">
    <name type="scientific">Enterovibrio nigricans DSM 22720</name>
    <dbReference type="NCBI Taxonomy" id="1121868"/>
    <lineage>
        <taxon>Bacteria</taxon>
        <taxon>Pseudomonadati</taxon>
        <taxon>Pseudomonadota</taxon>
        <taxon>Gammaproteobacteria</taxon>
        <taxon>Vibrionales</taxon>
        <taxon>Vibrionaceae</taxon>
        <taxon>Enterovibrio</taxon>
    </lineage>
</organism>
<keyword evidence="2" id="KW-0479">Metal-binding</keyword>
<gene>
    <name evidence="6" type="ORF">SAMN02745132_01230</name>
</gene>
<keyword evidence="1" id="KW-0004">4Fe-4S</keyword>
<dbReference type="PANTHER" id="PTHR43687">
    <property type="entry name" value="ADENYLYLSULFATE REDUCTASE, BETA SUBUNIT"/>
    <property type="match status" value="1"/>
</dbReference>
<evidence type="ECO:0000259" key="5">
    <source>
        <dbReference type="PROSITE" id="PS51379"/>
    </source>
</evidence>
<keyword evidence="7" id="KW-1185">Reference proteome</keyword>
<dbReference type="RefSeq" id="WP_332870299.1">
    <property type="nucleotide sequence ID" value="NZ_FUXU01000010.1"/>
</dbReference>
<evidence type="ECO:0000256" key="1">
    <source>
        <dbReference type="ARBA" id="ARBA00022485"/>
    </source>
</evidence>
<evidence type="ECO:0000256" key="4">
    <source>
        <dbReference type="ARBA" id="ARBA00023014"/>
    </source>
</evidence>
<dbReference type="Gene3D" id="3.30.70.20">
    <property type="match status" value="3"/>
</dbReference>
<keyword evidence="3" id="KW-0408">Iron</keyword>
<evidence type="ECO:0000256" key="2">
    <source>
        <dbReference type="ARBA" id="ARBA00022723"/>
    </source>
</evidence>
<dbReference type="GO" id="GO:0046872">
    <property type="term" value="F:metal ion binding"/>
    <property type="evidence" value="ECO:0007669"/>
    <property type="project" value="UniProtKB-KW"/>
</dbReference>
<dbReference type="Pfam" id="PF13237">
    <property type="entry name" value="Fer4_10"/>
    <property type="match status" value="1"/>
</dbReference>
<sequence>MDVNNKAVSTFVGKASQPATKETLTQKNITKETMSTAEQSIAKVVEDQSNIDNAARLEAMQRSVRRGNLIPPTVSFESRGITLVVGEGDAVSRFAASMLSESCNHSVFLYMDDSSYSLPHDMQPYHASAVRISGFLGAFDVSVTHNMTEQNLAKIAVGTSHFDLIVDLTKSGLHNAELPPLGYYAVGRGVVEEADAIEAVSDTVGTFDKPKYFRLDTDKCAHFSRGIEGCTRCIDACSANALESVKNKITINPYLCQGLGSCSTACPTEAISYALPEAEHTQQFVHQLLGHYSKAGGAFPIILFYAEADEAFVNQHLANLPSNLLPVRLEELASVGIDTWFSAIASGASQVLLLETDTLHPKTRNVLDGELAIASGFLTNLGMPTQCVALFNPNHLTSFSFLSQPATSGSAPISGSKRDRLAAALDALSEGHDLTTRSEVPLGAPFGRIEIDTQDCTLCMGCVAVCPTDALNALGDTPGIAFREQDCVQCGLCEKSCPESVITLSPGFNWDTESRQARNVIHQEAAAECIRCGKPYAPASMVNMLIEKLRSHSHFQDDAIKRLSMCEDCRVRDIVSDLAEHPEKQLKL</sequence>
<evidence type="ECO:0000256" key="3">
    <source>
        <dbReference type="ARBA" id="ARBA00023004"/>
    </source>
</evidence>
<dbReference type="InterPro" id="IPR017900">
    <property type="entry name" value="4Fe4S_Fe_S_CS"/>
</dbReference>
<dbReference type="AlphaFoldDB" id="A0A1T4UAZ6"/>
<dbReference type="Pfam" id="PF00037">
    <property type="entry name" value="Fer4"/>
    <property type="match status" value="1"/>
</dbReference>
<protein>
    <submittedName>
        <fullName evidence="6">Ferredoxin</fullName>
    </submittedName>
</protein>
<dbReference type="GO" id="GO:0051539">
    <property type="term" value="F:4 iron, 4 sulfur cluster binding"/>
    <property type="evidence" value="ECO:0007669"/>
    <property type="project" value="UniProtKB-KW"/>
</dbReference>
<dbReference type="PANTHER" id="PTHR43687:SF4">
    <property type="entry name" value="BLR5484 PROTEIN"/>
    <property type="match status" value="1"/>
</dbReference>
<feature type="domain" description="4Fe-4S ferredoxin-type" evidence="5">
    <location>
        <begin position="478"/>
        <end position="507"/>
    </location>
</feature>
<dbReference type="Proteomes" id="UP000190162">
    <property type="component" value="Unassembled WGS sequence"/>
</dbReference>
<keyword evidence="4" id="KW-0411">Iron-sulfur</keyword>
<accession>A0A1T4UAZ6</accession>
<feature type="domain" description="4Fe-4S ferredoxin-type" evidence="5">
    <location>
        <begin position="247"/>
        <end position="276"/>
    </location>
</feature>